<name>A0ABU0P6W1_9MICO</name>
<reference evidence="2 3" key="1">
    <citation type="submission" date="2023-07" db="EMBL/GenBank/DDBJ databases">
        <title>Comparative genomics of wheat-associated soil bacteria to identify genetic determinants of phenazine resistance.</title>
        <authorList>
            <person name="Mouncey N."/>
        </authorList>
    </citation>
    <scope>NUCLEOTIDE SEQUENCE [LARGE SCALE GENOMIC DNA]</scope>
    <source>
        <strain evidence="2 3">W2I7</strain>
    </source>
</reference>
<comment type="caution">
    <text evidence="2">The sequence shown here is derived from an EMBL/GenBank/DDBJ whole genome shotgun (WGS) entry which is preliminary data.</text>
</comment>
<keyword evidence="1" id="KW-0472">Membrane</keyword>
<evidence type="ECO:0000313" key="3">
    <source>
        <dbReference type="Proteomes" id="UP001239085"/>
    </source>
</evidence>
<sequence>MSTVSIETAAPSPWRRFLSLAHRALLAELRIYASIGRAIARRPAVPRGGTGIGYHRPVLTILIVFIVLSAVELPIIDLIVHRWPAVRIAFLIVGIWGLTWMIGLLCAMLLRPHSVGPDGIQVRNGLEIDVALPWAEVASVAINRRIDEPKQPRIIGAEYAERMQDETNIEIELERPYAVRLPGLPPRGGEHLVASVRIWADDPRAFLDAARPFLLDAD</sequence>
<organism evidence="2 3">
    <name type="scientific">Microbacterium murale</name>
    <dbReference type="NCBI Taxonomy" id="1081040"/>
    <lineage>
        <taxon>Bacteria</taxon>
        <taxon>Bacillati</taxon>
        <taxon>Actinomycetota</taxon>
        <taxon>Actinomycetes</taxon>
        <taxon>Micrococcales</taxon>
        <taxon>Microbacteriaceae</taxon>
        <taxon>Microbacterium</taxon>
    </lineage>
</organism>
<evidence type="ECO:0000313" key="2">
    <source>
        <dbReference type="EMBL" id="MDQ0643073.1"/>
    </source>
</evidence>
<evidence type="ECO:0000256" key="1">
    <source>
        <dbReference type="SAM" id="Phobius"/>
    </source>
</evidence>
<keyword evidence="1" id="KW-0812">Transmembrane</keyword>
<dbReference type="RefSeq" id="WP_307359473.1">
    <property type="nucleotide sequence ID" value="NZ_JAUSXK010000001.1"/>
</dbReference>
<keyword evidence="1" id="KW-1133">Transmembrane helix</keyword>
<feature type="transmembrane region" description="Helical" evidence="1">
    <location>
        <begin position="88"/>
        <end position="110"/>
    </location>
</feature>
<dbReference type="EMBL" id="JAUSXK010000001">
    <property type="protein sequence ID" value="MDQ0643073.1"/>
    <property type="molecule type" value="Genomic_DNA"/>
</dbReference>
<proteinExistence type="predicted"/>
<dbReference type="Proteomes" id="UP001239085">
    <property type="component" value="Unassembled WGS sequence"/>
</dbReference>
<gene>
    <name evidence="2" type="ORF">QFZ46_001233</name>
</gene>
<evidence type="ECO:0008006" key="4">
    <source>
        <dbReference type="Google" id="ProtNLM"/>
    </source>
</evidence>
<feature type="transmembrane region" description="Helical" evidence="1">
    <location>
        <begin position="57"/>
        <end position="76"/>
    </location>
</feature>
<accession>A0ABU0P6W1</accession>
<protein>
    <recommendedName>
        <fullName evidence="4">PH domain-containing protein</fullName>
    </recommendedName>
</protein>
<keyword evidence="3" id="KW-1185">Reference proteome</keyword>